<evidence type="ECO:0000313" key="2">
    <source>
        <dbReference type="EMBL" id="RVW44233.1"/>
    </source>
</evidence>
<gene>
    <name evidence="2" type="ORF">CK203_089474</name>
</gene>
<evidence type="ECO:0000313" key="3">
    <source>
        <dbReference type="Proteomes" id="UP000288805"/>
    </source>
</evidence>
<comment type="caution">
    <text evidence="2">The sequence shown here is derived from an EMBL/GenBank/DDBJ whole genome shotgun (WGS) entry which is preliminary data.</text>
</comment>
<organism evidence="2 3">
    <name type="scientific">Vitis vinifera</name>
    <name type="common">Grape</name>
    <dbReference type="NCBI Taxonomy" id="29760"/>
    <lineage>
        <taxon>Eukaryota</taxon>
        <taxon>Viridiplantae</taxon>
        <taxon>Streptophyta</taxon>
        <taxon>Embryophyta</taxon>
        <taxon>Tracheophyta</taxon>
        <taxon>Spermatophyta</taxon>
        <taxon>Magnoliopsida</taxon>
        <taxon>eudicotyledons</taxon>
        <taxon>Gunneridae</taxon>
        <taxon>Pentapetalae</taxon>
        <taxon>rosids</taxon>
        <taxon>Vitales</taxon>
        <taxon>Vitaceae</taxon>
        <taxon>Viteae</taxon>
        <taxon>Vitis</taxon>
    </lineage>
</organism>
<dbReference type="InterPro" id="IPR054722">
    <property type="entry name" value="PolX-like_BBD"/>
</dbReference>
<dbReference type="Pfam" id="PF22936">
    <property type="entry name" value="Pol_BBD"/>
    <property type="match status" value="1"/>
</dbReference>
<reference evidence="2 3" key="1">
    <citation type="journal article" date="2018" name="PLoS Genet.">
        <title>Population sequencing reveals clonal diversity and ancestral inbreeding in the grapevine cultivar Chardonnay.</title>
        <authorList>
            <person name="Roach M.J."/>
            <person name="Johnson D.L."/>
            <person name="Bohlmann J."/>
            <person name="van Vuuren H.J."/>
            <person name="Jones S.J."/>
            <person name="Pretorius I.S."/>
            <person name="Schmidt S.A."/>
            <person name="Borneman A.R."/>
        </authorList>
    </citation>
    <scope>NUCLEOTIDE SEQUENCE [LARGE SCALE GENOMIC DNA]</scope>
    <source>
        <strain evidence="3">cv. Chardonnay</strain>
        <tissue evidence="2">Leaf</tissue>
    </source>
</reference>
<accession>A0A438E928</accession>
<name>A0A438E928_VITVI</name>
<proteinExistence type="predicted"/>
<evidence type="ECO:0000259" key="1">
    <source>
        <dbReference type="Pfam" id="PF22936"/>
    </source>
</evidence>
<dbReference type="EMBL" id="QGNW01001359">
    <property type="protein sequence ID" value="RVW44233.1"/>
    <property type="molecule type" value="Genomic_DNA"/>
</dbReference>
<sequence length="161" mass="18125">MNRLMNDFNSLKNNILNNGKGNKPIRNLEVNLVPPSHRLGLSKRYNLLHFSSLENYNGGVVTFGDGNLACVKGKGSIVILGYPKLDEVLYVEGLKENLLSISHMGDKEHKVNFHQDFCEIVNKRGKVVIIGHKIVDNCYAINPNFRTPFMCSRAKLDLTKL</sequence>
<feature type="domain" description="Retrovirus-related Pol polyprotein from transposon TNT 1-94-like beta-barrel" evidence="1">
    <location>
        <begin position="49"/>
        <end position="107"/>
    </location>
</feature>
<dbReference type="AlphaFoldDB" id="A0A438E928"/>
<protein>
    <recommendedName>
        <fullName evidence="1">Retrovirus-related Pol polyprotein from transposon TNT 1-94-like beta-barrel domain-containing protein</fullName>
    </recommendedName>
</protein>
<dbReference type="Proteomes" id="UP000288805">
    <property type="component" value="Unassembled WGS sequence"/>
</dbReference>